<proteinExistence type="predicted"/>
<name>A0ABQ9YTH9_9CRUS</name>
<comment type="caution">
    <text evidence="1">The sequence shown here is derived from an EMBL/GenBank/DDBJ whole genome shotgun (WGS) entry which is preliminary data.</text>
</comment>
<evidence type="ECO:0000313" key="2">
    <source>
        <dbReference type="Proteomes" id="UP001234178"/>
    </source>
</evidence>
<accession>A0ABQ9YTH9</accession>
<dbReference type="Proteomes" id="UP001234178">
    <property type="component" value="Unassembled WGS sequence"/>
</dbReference>
<dbReference type="EMBL" id="JAOYFB010000001">
    <property type="protein sequence ID" value="KAK4003934.1"/>
    <property type="molecule type" value="Genomic_DNA"/>
</dbReference>
<sequence>MLAIVNQAVDLAALCTVSSVLQIRVLIRQSRIPRNPVIRMHCSMLMRLVGSTPLIKLFPRWRDHQCVILSKTEYILRIYLCSLIVEEEANKTPDRKSGPK</sequence>
<reference evidence="1 2" key="1">
    <citation type="journal article" date="2023" name="Nucleic Acids Res.">
        <title>The hologenome of Daphnia magna reveals possible DNA methylation and microbiome-mediated evolution of the host genome.</title>
        <authorList>
            <person name="Chaturvedi A."/>
            <person name="Li X."/>
            <person name="Dhandapani V."/>
            <person name="Marshall H."/>
            <person name="Kissane S."/>
            <person name="Cuenca-Cambronero M."/>
            <person name="Asole G."/>
            <person name="Calvet F."/>
            <person name="Ruiz-Romero M."/>
            <person name="Marangio P."/>
            <person name="Guigo R."/>
            <person name="Rago D."/>
            <person name="Mirbahai L."/>
            <person name="Eastwood N."/>
            <person name="Colbourne J.K."/>
            <person name="Zhou J."/>
            <person name="Mallon E."/>
            <person name="Orsini L."/>
        </authorList>
    </citation>
    <scope>NUCLEOTIDE SEQUENCE [LARGE SCALE GENOMIC DNA]</scope>
    <source>
        <strain evidence="1">LRV0_1</strain>
    </source>
</reference>
<gene>
    <name evidence="1" type="ORF">OUZ56_005683</name>
</gene>
<keyword evidence="2" id="KW-1185">Reference proteome</keyword>
<evidence type="ECO:0008006" key="3">
    <source>
        <dbReference type="Google" id="ProtNLM"/>
    </source>
</evidence>
<evidence type="ECO:0000313" key="1">
    <source>
        <dbReference type="EMBL" id="KAK4003934.1"/>
    </source>
</evidence>
<organism evidence="1 2">
    <name type="scientific">Daphnia magna</name>
    <dbReference type="NCBI Taxonomy" id="35525"/>
    <lineage>
        <taxon>Eukaryota</taxon>
        <taxon>Metazoa</taxon>
        <taxon>Ecdysozoa</taxon>
        <taxon>Arthropoda</taxon>
        <taxon>Crustacea</taxon>
        <taxon>Branchiopoda</taxon>
        <taxon>Diplostraca</taxon>
        <taxon>Cladocera</taxon>
        <taxon>Anomopoda</taxon>
        <taxon>Daphniidae</taxon>
        <taxon>Daphnia</taxon>
    </lineage>
</organism>
<protein>
    <recommendedName>
        <fullName evidence="3">Secreted protein</fullName>
    </recommendedName>
</protein>